<keyword evidence="2" id="KW-0378">Hydrolase</keyword>
<dbReference type="PANTHER" id="PTHR11845:SF13">
    <property type="entry name" value="5'-DEOXYNUCLEOTIDASE HDDC2"/>
    <property type="match status" value="1"/>
</dbReference>
<protein>
    <submittedName>
        <fullName evidence="4">HD domain-containing protein</fullName>
    </submittedName>
</protein>
<dbReference type="GO" id="GO:0002953">
    <property type="term" value="F:5'-deoxynucleotidase activity"/>
    <property type="evidence" value="ECO:0007669"/>
    <property type="project" value="InterPro"/>
</dbReference>
<evidence type="ECO:0000256" key="2">
    <source>
        <dbReference type="ARBA" id="ARBA00022801"/>
    </source>
</evidence>
<comment type="caution">
    <text evidence="4">The sequence shown here is derived from an EMBL/GenBank/DDBJ whole genome shotgun (WGS) entry which is preliminary data.</text>
</comment>
<dbReference type="GO" id="GO:0005737">
    <property type="term" value="C:cytoplasm"/>
    <property type="evidence" value="ECO:0007669"/>
    <property type="project" value="TreeGrafter"/>
</dbReference>
<keyword evidence="5" id="KW-1185">Reference proteome</keyword>
<dbReference type="AlphaFoldDB" id="A0A916VPI9"/>
<proteinExistence type="predicted"/>
<dbReference type="RefSeq" id="WP_229678477.1">
    <property type="nucleotide sequence ID" value="NZ_BMKA01000002.1"/>
</dbReference>
<gene>
    <name evidence="4" type="ORF">GCM10011498_16760</name>
</gene>
<dbReference type="PANTHER" id="PTHR11845">
    <property type="entry name" value="5'-DEOXYNUCLEOTIDASE HDDC2"/>
    <property type="match status" value="1"/>
</dbReference>
<keyword evidence="1" id="KW-0479">Metal-binding</keyword>
<sequence>MSGMSEYLWNIEAEARLAVLERAEALKDVFRSGFTAKGRPESTAAHTWRLCLWVLVFEDQCDGLDIARLLKLSVLHDLGEAVSGDIPATEQTSDKGAGERADFVSLLEGLPREQIDGLLELWDEYENAASPEARLIKGLDKLETILQHTQGRNPADFDYGFNLKYGQRYMDGHPLLQTLRPLLDEKTRARMKG</sequence>
<evidence type="ECO:0000313" key="4">
    <source>
        <dbReference type="EMBL" id="GGA16857.1"/>
    </source>
</evidence>
<dbReference type="EMBL" id="BMKA01000002">
    <property type="protein sequence ID" value="GGA16857.1"/>
    <property type="molecule type" value="Genomic_DNA"/>
</dbReference>
<dbReference type="Pfam" id="PF13023">
    <property type="entry name" value="HD_3"/>
    <property type="match status" value="1"/>
</dbReference>
<name>A0A916VPI9_9RHOB</name>
<evidence type="ECO:0000259" key="3">
    <source>
        <dbReference type="Pfam" id="PF13023"/>
    </source>
</evidence>
<reference evidence="4" key="1">
    <citation type="journal article" date="2014" name="Int. J. Syst. Evol. Microbiol.">
        <title>Complete genome sequence of Corynebacterium casei LMG S-19264T (=DSM 44701T), isolated from a smear-ripened cheese.</title>
        <authorList>
            <consortium name="US DOE Joint Genome Institute (JGI-PGF)"/>
            <person name="Walter F."/>
            <person name="Albersmeier A."/>
            <person name="Kalinowski J."/>
            <person name="Ruckert C."/>
        </authorList>
    </citation>
    <scope>NUCLEOTIDE SEQUENCE</scope>
    <source>
        <strain evidence="4">CGMCC 1.15880</strain>
    </source>
</reference>
<feature type="domain" description="HD" evidence="3">
    <location>
        <begin position="23"/>
        <end position="169"/>
    </location>
</feature>
<organism evidence="4 5">
    <name type="scientific">Neptunicoccus cionae</name>
    <dbReference type="NCBI Taxonomy" id="2035344"/>
    <lineage>
        <taxon>Bacteria</taxon>
        <taxon>Pseudomonadati</taxon>
        <taxon>Pseudomonadota</taxon>
        <taxon>Alphaproteobacteria</taxon>
        <taxon>Rhodobacterales</taxon>
        <taxon>Paracoccaceae</taxon>
        <taxon>Neptunicoccus</taxon>
    </lineage>
</organism>
<dbReference type="Gene3D" id="1.10.3210.10">
    <property type="entry name" value="Hypothetical protein af1432"/>
    <property type="match status" value="1"/>
</dbReference>
<dbReference type="Proteomes" id="UP000628017">
    <property type="component" value="Unassembled WGS sequence"/>
</dbReference>
<evidence type="ECO:0000313" key="5">
    <source>
        <dbReference type="Proteomes" id="UP000628017"/>
    </source>
</evidence>
<dbReference type="SUPFAM" id="SSF109604">
    <property type="entry name" value="HD-domain/PDEase-like"/>
    <property type="match status" value="1"/>
</dbReference>
<accession>A0A916VPI9</accession>
<dbReference type="GO" id="GO:0046872">
    <property type="term" value="F:metal ion binding"/>
    <property type="evidence" value="ECO:0007669"/>
    <property type="project" value="UniProtKB-KW"/>
</dbReference>
<evidence type="ECO:0000256" key="1">
    <source>
        <dbReference type="ARBA" id="ARBA00022723"/>
    </source>
</evidence>
<dbReference type="InterPro" id="IPR006674">
    <property type="entry name" value="HD_domain"/>
</dbReference>
<dbReference type="InterPro" id="IPR039356">
    <property type="entry name" value="YfbR/HDDC2"/>
</dbReference>
<reference evidence="4" key="2">
    <citation type="submission" date="2020-09" db="EMBL/GenBank/DDBJ databases">
        <authorList>
            <person name="Sun Q."/>
            <person name="Zhou Y."/>
        </authorList>
    </citation>
    <scope>NUCLEOTIDE SEQUENCE</scope>
    <source>
        <strain evidence="4">CGMCC 1.15880</strain>
    </source>
</reference>